<evidence type="ECO:0000313" key="4">
    <source>
        <dbReference type="Proteomes" id="UP000067738"/>
    </source>
</evidence>
<sequence>MKVNKLIIALVAILVVLLIIAASATFLTNNGQIQPAQAKGNASIAVTGDVMFARNMAGVLSMDKSPFAGVSNVSSNVDLLIINFENAATNSENAVKGDVPLKCDPSYVPLAKANNNTIATLANNHVCDYGIDGMHDTIKYLNDAGITTVGAGDNEDDAHKAVSKDINGRNITVLNYMDSNNFAEYGYEALPYANGSSPGYSAYDSADAQKQISDARGNGSDFIIASLHFGNEYSMSPNQDQEKIAHELIDNGADIVIGAHPHVPQGIEMYKGKPICYSLGNFMFDLGTESTLNDYMVRIDLVNDTGVLTVYPVTLSGYLPYLMSPESGKSFLQSLSPQCDQLNITENGTGKLVFNLTEDNK</sequence>
<dbReference type="InterPro" id="IPR019079">
    <property type="entry name" value="Capsule_synth_CapA"/>
</dbReference>
<dbReference type="PANTHER" id="PTHR33393">
    <property type="entry name" value="POLYGLUTAMINE SYNTHESIS ACCESSORY PROTEIN RV0574C-RELATED"/>
    <property type="match status" value="1"/>
</dbReference>
<dbReference type="InterPro" id="IPR029052">
    <property type="entry name" value="Metallo-depent_PP-like"/>
</dbReference>
<comment type="similarity">
    <text evidence="1">Belongs to the CapA family.</text>
</comment>
<dbReference type="AlphaFoldDB" id="A0A0U3DPK8"/>
<dbReference type="Pfam" id="PF09587">
    <property type="entry name" value="PGA_cap"/>
    <property type="match status" value="1"/>
</dbReference>
<reference evidence="3 4" key="1">
    <citation type="submission" date="2015-04" db="EMBL/GenBank/DDBJ databases">
        <title>The complete genome sequence of the rumen methanogen Methanobrevibacter millerae SM9.</title>
        <authorList>
            <person name="Leahy S.C."/>
            <person name="Kelly W.J."/>
            <person name="Pacheco D.M."/>
            <person name="Li D."/>
            <person name="Altermann E."/>
            <person name="Attwood G.T."/>
        </authorList>
    </citation>
    <scope>NUCLEOTIDE SEQUENCE [LARGE SCALE GENOMIC DNA]</scope>
    <source>
        <strain evidence="3 4">SM9</strain>
    </source>
</reference>
<evidence type="ECO:0000259" key="2">
    <source>
        <dbReference type="SMART" id="SM00854"/>
    </source>
</evidence>
<name>A0A0U3DPK8_9EURY</name>
<organism evidence="3 4">
    <name type="scientific">Methanobrevibacter millerae</name>
    <dbReference type="NCBI Taxonomy" id="230361"/>
    <lineage>
        <taxon>Archaea</taxon>
        <taxon>Methanobacteriati</taxon>
        <taxon>Methanobacteriota</taxon>
        <taxon>Methanomada group</taxon>
        <taxon>Methanobacteria</taxon>
        <taxon>Methanobacteriales</taxon>
        <taxon>Methanobacteriaceae</taxon>
        <taxon>Methanobrevibacter</taxon>
    </lineage>
</organism>
<dbReference type="CDD" id="cd07381">
    <property type="entry name" value="MPP_CapA"/>
    <property type="match status" value="1"/>
</dbReference>
<keyword evidence="4" id="KW-1185">Reference proteome</keyword>
<dbReference type="InterPro" id="IPR052169">
    <property type="entry name" value="CW_Biosynth-Accessory"/>
</dbReference>
<dbReference type="EMBL" id="CP011266">
    <property type="protein sequence ID" value="ALT69894.1"/>
    <property type="molecule type" value="Genomic_DNA"/>
</dbReference>
<gene>
    <name evidence="3" type="ORF">sm9_2138</name>
</gene>
<proteinExistence type="inferred from homology"/>
<accession>A0A0U3DPK8</accession>
<dbReference type="PANTHER" id="PTHR33393:SF13">
    <property type="entry name" value="PGA BIOSYNTHESIS PROTEIN CAPA"/>
    <property type="match status" value="1"/>
</dbReference>
<feature type="domain" description="Capsule synthesis protein CapA" evidence="2">
    <location>
        <begin position="43"/>
        <end position="286"/>
    </location>
</feature>
<dbReference type="RefSeq" id="WP_058740103.1">
    <property type="nucleotide sequence ID" value="NZ_CP011266.1"/>
</dbReference>
<dbReference type="PATRIC" id="fig|230361.4.peg.2211"/>
<dbReference type="Proteomes" id="UP000067738">
    <property type="component" value="Chromosome"/>
</dbReference>
<evidence type="ECO:0000256" key="1">
    <source>
        <dbReference type="ARBA" id="ARBA00005662"/>
    </source>
</evidence>
<dbReference type="SMART" id="SM00854">
    <property type="entry name" value="PGA_cap"/>
    <property type="match status" value="1"/>
</dbReference>
<dbReference type="OrthoDB" id="199819at2157"/>
<evidence type="ECO:0000313" key="3">
    <source>
        <dbReference type="EMBL" id="ALT69894.1"/>
    </source>
</evidence>
<protein>
    <submittedName>
        <fullName evidence="3">Bacterial capsule synthesis protein</fullName>
    </submittedName>
</protein>
<dbReference type="SUPFAM" id="SSF56300">
    <property type="entry name" value="Metallo-dependent phosphatases"/>
    <property type="match status" value="1"/>
</dbReference>
<dbReference type="Gene3D" id="3.60.21.10">
    <property type="match status" value="1"/>
</dbReference>
<dbReference type="KEGG" id="mmil:sm9_2138"/>
<dbReference type="GeneID" id="26737096"/>